<comment type="caution">
    <text evidence="9">The sequence shown here is derived from an EMBL/GenBank/DDBJ whole genome shotgun (WGS) entry which is preliminary data.</text>
</comment>
<keyword evidence="7" id="KW-0653">Protein transport</keyword>
<keyword evidence="7" id="KW-0813">Transport</keyword>
<keyword evidence="5 8" id="KW-1133">Transmembrane helix</keyword>
<dbReference type="Proteomes" id="UP001409291">
    <property type="component" value="Unassembled WGS sequence"/>
</dbReference>
<dbReference type="PANTHER" id="PTHR30558">
    <property type="entry name" value="EXBD MEMBRANE COMPONENT OF PMF-DRIVEN MACROMOLECULE IMPORT SYSTEM"/>
    <property type="match status" value="1"/>
</dbReference>
<protein>
    <submittedName>
        <fullName evidence="9">Biopolymer transporter ExbD</fullName>
    </submittedName>
</protein>
<evidence type="ECO:0000256" key="2">
    <source>
        <dbReference type="ARBA" id="ARBA00005811"/>
    </source>
</evidence>
<keyword evidence="4 7" id="KW-0812">Transmembrane</keyword>
<evidence type="ECO:0000256" key="6">
    <source>
        <dbReference type="ARBA" id="ARBA00023136"/>
    </source>
</evidence>
<accession>A0ABV0BVJ2</accession>
<reference evidence="9 10" key="1">
    <citation type="submission" date="2024-04" db="EMBL/GenBank/DDBJ databases">
        <title>WGS of bacteria from Torrens River.</title>
        <authorList>
            <person name="Wyrsch E.R."/>
            <person name="Drigo B."/>
        </authorList>
    </citation>
    <scope>NUCLEOTIDE SEQUENCE [LARGE SCALE GENOMIC DNA]</scope>
    <source>
        <strain evidence="9 10">TWI391</strain>
    </source>
</reference>
<keyword evidence="10" id="KW-1185">Reference proteome</keyword>
<feature type="transmembrane region" description="Helical" evidence="8">
    <location>
        <begin position="21"/>
        <end position="43"/>
    </location>
</feature>
<evidence type="ECO:0000256" key="3">
    <source>
        <dbReference type="ARBA" id="ARBA00022475"/>
    </source>
</evidence>
<keyword evidence="6 8" id="KW-0472">Membrane</keyword>
<dbReference type="InterPro" id="IPR003400">
    <property type="entry name" value="ExbD"/>
</dbReference>
<proteinExistence type="inferred from homology"/>
<dbReference type="PANTHER" id="PTHR30558:SF3">
    <property type="entry name" value="BIOPOLYMER TRANSPORT PROTEIN EXBD-RELATED"/>
    <property type="match status" value="1"/>
</dbReference>
<name>A0ABV0BVJ2_9SPHI</name>
<sequence>MAELNQKQPEAGKKKIRSKKLAPKVDLTAMVDLAFLLITFFMLTTTLNKPHRLDIAMPDKSGHEPILLDERRVVSLLLTDKGLMWYHGDFNHPISKPEFTDLSKNGIRKVLDRMKLEIPAKADGKDMIVLIKPSKEARAVDVVQALDEMKHVDIKRYTISKIGADEEKMVLASL</sequence>
<evidence type="ECO:0000256" key="4">
    <source>
        <dbReference type="ARBA" id="ARBA00022692"/>
    </source>
</evidence>
<evidence type="ECO:0000256" key="5">
    <source>
        <dbReference type="ARBA" id="ARBA00022989"/>
    </source>
</evidence>
<keyword evidence="3" id="KW-1003">Cell membrane</keyword>
<evidence type="ECO:0000313" key="10">
    <source>
        <dbReference type="Proteomes" id="UP001409291"/>
    </source>
</evidence>
<evidence type="ECO:0000313" key="9">
    <source>
        <dbReference type="EMBL" id="MEN5378716.1"/>
    </source>
</evidence>
<comment type="similarity">
    <text evidence="2 7">Belongs to the ExbD/TolR family.</text>
</comment>
<evidence type="ECO:0000256" key="1">
    <source>
        <dbReference type="ARBA" id="ARBA00004162"/>
    </source>
</evidence>
<dbReference type="Pfam" id="PF02472">
    <property type="entry name" value="ExbD"/>
    <property type="match status" value="1"/>
</dbReference>
<organism evidence="9 10">
    <name type="scientific">Sphingobacterium kitahiroshimense</name>
    <dbReference type="NCBI Taxonomy" id="470446"/>
    <lineage>
        <taxon>Bacteria</taxon>
        <taxon>Pseudomonadati</taxon>
        <taxon>Bacteroidota</taxon>
        <taxon>Sphingobacteriia</taxon>
        <taxon>Sphingobacteriales</taxon>
        <taxon>Sphingobacteriaceae</taxon>
        <taxon>Sphingobacterium</taxon>
    </lineage>
</organism>
<gene>
    <name evidence="9" type="ORF">ABE541_15745</name>
</gene>
<comment type="subcellular location">
    <subcellularLocation>
        <location evidence="1">Cell membrane</location>
        <topology evidence="1">Single-pass membrane protein</topology>
    </subcellularLocation>
    <subcellularLocation>
        <location evidence="7">Cell membrane</location>
        <topology evidence="7">Single-pass type II membrane protein</topology>
    </subcellularLocation>
</comment>
<dbReference type="RefSeq" id="WP_021191605.1">
    <property type="nucleotide sequence ID" value="NZ_JAOQNK010000001.1"/>
</dbReference>
<evidence type="ECO:0000256" key="8">
    <source>
        <dbReference type="SAM" id="Phobius"/>
    </source>
</evidence>
<dbReference type="EMBL" id="JBDJNQ010000007">
    <property type="protein sequence ID" value="MEN5378716.1"/>
    <property type="molecule type" value="Genomic_DNA"/>
</dbReference>
<evidence type="ECO:0000256" key="7">
    <source>
        <dbReference type="RuleBase" id="RU003879"/>
    </source>
</evidence>